<reference evidence="3 4" key="1">
    <citation type="submission" date="2024-04" db="EMBL/GenBank/DDBJ databases">
        <title>genome sequences of Mucor flavus KT1a and Helicostylum pulchrum KT1b strains isolation_sourced from the surface of a dry-aged beef.</title>
        <authorList>
            <person name="Toyotome T."/>
            <person name="Hosono M."/>
            <person name="Torimaru M."/>
            <person name="Fukuda K."/>
            <person name="Mikami N."/>
        </authorList>
    </citation>
    <scope>NUCLEOTIDE SEQUENCE [LARGE SCALE GENOMIC DNA]</scope>
    <source>
        <strain evidence="3 4">KT1b</strain>
    </source>
</reference>
<protein>
    <recommendedName>
        <fullName evidence="5">Tip elongation aberrant protein 1</fullName>
    </recommendedName>
</protein>
<dbReference type="Proteomes" id="UP001476247">
    <property type="component" value="Unassembled WGS sequence"/>
</dbReference>
<dbReference type="Pfam" id="PF24681">
    <property type="entry name" value="Kelch_KLHDC2_KLHL20_DRC7"/>
    <property type="match status" value="1"/>
</dbReference>
<keyword evidence="4" id="KW-1185">Reference proteome</keyword>
<keyword evidence="2" id="KW-0677">Repeat</keyword>
<dbReference type="InterPro" id="IPR052124">
    <property type="entry name" value="Rab9_kelch_effector"/>
</dbReference>
<dbReference type="PANTHER" id="PTHR46647">
    <property type="entry name" value="RAB9 EFFECTOR PROTEIN WITH KELCH MOTIFS"/>
    <property type="match status" value="1"/>
</dbReference>
<dbReference type="Pfam" id="PF01344">
    <property type="entry name" value="Kelch_1"/>
    <property type="match status" value="1"/>
</dbReference>
<proteinExistence type="predicted"/>
<comment type="caution">
    <text evidence="3">The sequence shown here is derived from an EMBL/GenBank/DDBJ whole genome shotgun (WGS) entry which is preliminary data.</text>
</comment>
<dbReference type="Gene3D" id="2.120.10.80">
    <property type="entry name" value="Kelch-type beta propeller"/>
    <property type="match status" value="2"/>
</dbReference>
<dbReference type="InterPro" id="IPR015915">
    <property type="entry name" value="Kelch-typ_b-propeller"/>
</dbReference>
<dbReference type="EMBL" id="BAABUJ010000029">
    <property type="protein sequence ID" value="GAA5803685.1"/>
    <property type="molecule type" value="Genomic_DNA"/>
</dbReference>
<dbReference type="SMART" id="SM00612">
    <property type="entry name" value="Kelch"/>
    <property type="match status" value="4"/>
</dbReference>
<dbReference type="SUPFAM" id="SSF117281">
    <property type="entry name" value="Kelch motif"/>
    <property type="match status" value="1"/>
</dbReference>
<sequence length="469" mass="52182">MSFQPEPNATAGFDVFGTAIKKNKGLISRMKRSLSSSGRPMKLPGQETFATEKNSLEQRNLSSPIPKSYFTPSPTTHLSYETFASSSSNLSIRSFPTTARKPSHDTTKKVMPNEKLQAKSMFESKLLENERASMTKLVVQEINAVDVEHAPAPAMYWSCPPVFGTKPPKMRAHSSVVFQDKMFVFGGTSKTLCSDILYILELDTFTWSIPKVSGTLPPPCRAHCLLVDESNGKIYLFGGGDGQQYHNHLYVLDTFTMAWSRPKTTGDKPTERRAHATVLWQNSLYVFGGGDGTKALNDVYRLDLSTKEWHCIETIGTKPTSRGYHTGTLVGNKLVIFGGSDGKECFGGIHVLDLETNTWYPIELDEQLPRLSHSAICIGSFLFVIAGHDGAKYCNNLLMLNLVNMTWETRSVYGQAPTPRGYHTTILYDSRIFLFGGYNGTNFSNDIHILDLSSYAYLPQIVKFSIDTN</sequence>
<dbReference type="PANTHER" id="PTHR46647:SF1">
    <property type="entry name" value="RAB9 EFFECTOR PROTEIN WITH KELCH MOTIFS"/>
    <property type="match status" value="1"/>
</dbReference>
<evidence type="ECO:0000313" key="3">
    <source>
        <dbReference type="EMBL" id="GAA5803685.1"/>
    </source>
</evidence>
<accession>A0ABP9Y9P3</accession>
<evidence type="ECO:0008006" key="5">
    <source>
        <dbReference type="Google" id="ProtNLM"/>
    </source>
</evidence>
<gene>
    <name evidence="3" type="ORF">HPULCUR_009168</name>
</gene>
<evidence type="ECO:0000256" key="2">
    <source>
        <dbReference type="ARBA" id="ARBA00022737"/>
    </source>
</evidence>
<evidence type="ECO:0000256" key="1">
    <source>
        <dbReference type="ARBA" id="ARBA00022441"/>
    </source>
</evidence>
<evidence type="ECO:0000313" key="4">
    <source>
        <dbReference type="Proteomes" id="UP001476247"/>
    </source>
</evidence>
<dbReference type="InterPro" id="IPR006652">
    <property type="entry name" value="Kelch_1"/>
</dbReference>
<keyword evidence="1" id="KW-0880">Kelch repeat</keyword>
<organism evidence="3 4">
    <name type="scientific">Helicostylum pulchrum</name>
    <dbReference type="NCBI Taxonomy" id="562976"/>
    <lineage>
        <taxon>Eukaryota</taxon>
        <taxon>Fungi</taxon>
        <taxon>Fungi incertae sedis</taxon>
        <taxon>Mucoromycota</taxon>
        <taxon>Mucoromycotina</taxon>
        <taxon>Mucoromycetes</taxon>
        <taxon>Mucorales</taxon>
        <taxon>Mucorineae</taxon>
        <taxon>Mucoraceae</taxon>
        <taxon>Helicostylum</taxon>
    </lineage>
</organism>
<name>A0ABP9Y9P3_9FUNG</name>